<evidence type="ECO:0008006" key="4">
    <source>
        <dbReference type="Google" id="ProtNLM"/>
    </source>
</evidence>
<evidence type="ECO:0000313" key="2">
    <source>
        <dbReference type="EMBL" id="KAK4444024.1"/>
    </source>
</evidence>
<proteinExistence type="predicted"/>
<dbReference type="EMBL" id="MU865983">
    <property type="protein sequence ID" value="KAK4444024.1"/>
    <property type="molecule type" value="Genomic_DNA"/>
</dbReference>
<reference evidence="2" key="2">
    <citation type="submission" date="2023-05" db="EMBL/GenBank/DDBJ databases">
        <authorList>
            <consortium name="Lawrence Berkeley National Laboratory"/>
            <person name="Steindorff A."/>
            <person name="Hensen N."/>
            <person name="Bonometti L."/>
            <person name="Westerberg I."/>
            <person name="Brannstrom I.O."/>
            <person name="Guillou S."/>
            <person name="Cros-Aarteil S."/>
            <person name="Calhoun S."/>
            <person name="Haridas S."/>
            <person name="Kuo A."/>
            <person name="Mondo S."/>
            <person name="Pangilinan J."/>
            <person name="Riley R."/>
            <person name="Labutti K."/>
            <person name="Andreopoulos B."/>
            <person name="Lipzen A."/>
            <person name="Chen C."/>
            <person name="Yanf M."/>
            <person name="Daum C."/>
            <person name="Ng V."/>
            <person name="Clum A."/>
            <person name="Ohm R."/>
            <person name="Martin F."/>
            <person name="Silar P."/>
            <person name="Natvig D."/>
            <person name="Lalanne C."/>
            <person name="Gautier V."/>
            <person name="Ament-Velasquez S.L."/>
            <person name="Kruys A."/>
            <person name="Hutchinson M.I."/>
            <person name="Powell A.J."/>
            <person name="Barry K."/>
            <person name="Miller A.N."/>
            <person name="Grigoriev I.V."/>
            <person name="Debuchy R."/>
            <person name="Gladieux P."/>
            <person name="Thoren M.H."/>
            <person name="Johannesson H."/>
        </authorList>
    </citation>
    <scope>NUCLEOTIDE SEQUENCE</scope>
    <source>
        <strain evidence="2">PSN243</strain>
    </source>
</reference>
<keyword evidence="3" id="KW-1185">Reference proteome</keyword>
<sequence length="641" mass="70143">MTPEEIQLQVPGQAMKNAVVSIQEIPIFDGAPRPFDIPAVVELVEVPATAGVASEAAVEIRTAVPTNASAPVTPEAAPAEQVSDDPEATGPTANPTFAPMTITAEAAGEIHHKVPGEVSPPAAFKLGTAAATADIPPPSSTETVPDLPAPTIMKGPQKPVSATATASVQADTPALISERQSTALDDPSNSATTMAIPENFVSAATDAAPGTALAAQGLPVHPESDTPTPIAAAKPTAALAPVPTESKPPKIISGSAAVAGEKDTWLYHKFFENDLLNVPGLTPSAREEVLTTAWEYSRVIIPHYTNFTRFACWVRFMIICIIAEYEGDVVDIAQGDKVLGYDLGELLDTMLQDRPGAEDMKREFRAFMLMGAEKCCDRRGGTLFRRYVNHLARGPKVWFRARECDALARFSIAAALCCNDIDDLWFNEEQLQVLGEIGVTLYDAVAFFKHRGEGETNNTFAYVDPAVRGETYKRTREVLWALDAAWGGSLKKIVVLNFIRPFGGPVHMMMRRYRYVEDGMIIGKLEDEEVVEQTRQKYKLWHRVDHRDDYDPNEERYQHVLANKHTLLYSGLAEELENDVRHCDKCIYQDTYGATYINEFGGVKLCRECTNAYVKYSESLPERAAAAFPELLTDSQLKVKT</sequence>
<evidence type="ECO:0000313" key="3">
    <source>
        <dbReference type="Proteomes" id="UP001321760"/>
    </source>
</evidence>
<accession>A0AAV9G7A5</accession>
<name>A0AAV9G7A5_9PEZI</name>
<feature type="region of interest" description="Disordered" evidence="1">
    <location>
        <begin position="69"/>
        <end position="94"/>
    </location>
</feature>
<evidence type="ECO:0000256" key="1">
    <source>
        <dbReference type="SAM" id="MobiDB-lite"/>
    </source>
</evidence>
<protein>
    <recommendedName>
        <fullName evidence="4">ABA 3 protein</fullName>
    </recommendedName>
</protein>
<dbReference type="AlphaFoldDB" id="A0AAV9G7A5"/>
<dbReference type="Proteomes" id="UP001321760">
    <property type="component" value="Unassembled WGS sequence"/>
</dbReference>
<comment type="caution">
    <text evidence="2">The sequence shown here is derived from an EMBL/GenBank/DDBJ whole genome shotgun (WGS) entry which is preliminary data.</text>
</comment>
<organism evidence="2 3">
    <name type="scientific">Podospora aff. communis PSN243</name>
    <dbReference type="NCBI Taxonomy" id="3040156"/>
    <lineage>
        <taxon>Eukaryota</taxon>
        <taxon>Fungi</taxon>
        <taxon>Dikarya</taxon>
        <taxon>Ascomycota</taxon>
        <taxon>Pezizomycotina</taxon>
        <taxon>Sordariomycetes</taxon>
        <taxon>Sordariomycetidae</taxon>
        <taxon>Sordariales</taxon>
        <taxon>Podosporaceae</taxon>
        <taxon>Podospora</taxon>
    </lineage>
</organism>
<gene>
    <name evidence="2" type="ORF">QBC34DRAFT_475985</name>
</gene>
<reference evidence="2" key="1">
    <citation type="journal article" date="2023" name="Mol. Phylogenet. Evol.">
        <title>Genome-scale phylogeny and comparative genomics of the fungal order Sordariales.</title>
        <authorList>
            <person name="Hensen N."/>
            <person name="Bonometti L."/>
            <person name="Westerberg I."/>
            <person name="Brannstrom I.O."/>
            <person name="Guillou S."/>
            <person name="Cros-Aarteil S."/>
            <person name="Calhoun S."/>
            <person name="Haridas S."/>
            <person name="Kuo A."/>
            <person name="Mondo S."/>
            <person name="Pangilinan J."/>
            <person name="Riley R."/>
            <person name="LaButti K."/>
            <person name="Andreopoulos B."/>
            <person name="Lipzen A."/>
            <person name="Chen C."/>
            <person name="Yan M."/>
            <person name="Daum C."/>
            <person name="Ng V."/>
            <person name="Clum A."/>
            <person name="Steindorff A."/>
            <person name="Ohm R.A."/>
            <person name="Martin F."/>
            <person name="Silar P."/>
            <person name="Natvig D.O."/>
            <person name="Lalanne C."/>
            <person name="Gautier V."/>
            <person name="Ament-Velasquez S.L."/>
            <person name="Kruys A."/>
            <person name="Hutchinson M.I."/>
            <person name="Powell A.J."/>
            <person name="Barry K."/>
            <person name="Miller A.N."/>
            <person name="Grigoriev I.V."/>
            <person name="Debuchy R."/>
            <person name="Gladieux P."/>
            <person name="Hiltunen Thoren M."/>
            <person name="Johannesson H."/>
        </authorList>
    </citation>
    <scope>NUCLEOTIDE SEQUENCE</scope>
    <source>
        <strain evidence="2">PSN243</strain>
    </source>
</reference>